<evidence type="ECO:0000256" key="1">
    <source>
        <dbReference type="SAM" id="MobiDB-lite"/>
    </source>
</evidence>
<dbReference type="PANTHER" id="PTHR43685:SF3">
    <property type="entry name" value="SLR2126 PROTEIN"/>
    <property type="match status" value="1"/>
</dbReference>
<dbReference type="GO" id="GO:0016740">
    <property type="term" value="F:transferase activity"/>
    <property type="evidence" value="ECO:0007669"/>
    <property type="project" value="UniProtKB-KW"/>
</dbReference>
<dbReference type="Pfam" id="PF13641">
    <property type="entry name" value="Glyco_tranf_2_3"/>
    <property type="match status" value="1"/>
</dbReference>
<dbReference type="RefSeq" id="WP_134565302.1">
    <property type="nucleotide sequence ID" value="NZ_SOFP01000013.1"/>
</dbReference>
<gene>
    <name evidence="3" type="ORF">E3O19_03570</name>
</gene>
<keyword evidence="2" id="KW-0812">Transmembrane</keyword>
<comment type="caution">
    <text evidence="3">The sequence shown here is derived from an EMBL/GenBank/DDBJ whole genome shotgun (WGS) entry which is preliminary data.</text>
</comment>
<dbReference type="OrthoDB" id="3734530at2"/>
<feature type="region of interest" description="Disordered" evidence="1">
    <location>
        <begin position="950"/>
        <end position="1054"/>
    </location>
</feature>
<feature type="transmembrane region" description="Helical" evidence="2">
    <location>
        <begin position="470"/>
        <end position="488"/>
    </location>
</feature>
<keyword evidence="2" id="KW-1133">Transmembrane helix</keyword>
<reference evidence="3 4" key="1">
    <citation type="submission" date="2019-03" db="EMBL/GenBank/DDBJ databases">
        <title>Genomics of glacier-inhabiting Cryobacterium strains.</title>
        <authorList>
            <person name="Liu Q."/>
            <person name="Xin Y.-H."/>
        </authorList>
    </citation>
    <scope>NUCLEOTIDE SEQUENCE [LARGE SCALE GENOMIC DNA]</scope>
    <source>
        <strain evidence="3 4">MDT1-3</strain>
    </source>
</reference>
<proteinExistence type="predicted"/>
<dbReference type="PANTHER" id="PTHR43685">
    <property type="entry name" value="GLYCOSYLTRANSFERASE"/>
    <property type="match status" value="1"/>
</dbReference>
<dbReference type="SUPFAM" id="SSF53448">
    <property type="entry name" value="Nucleotide-diphospho-sugar transferases"/>
    <property type="match status" value="1"/>
</dbReference>
<sequence>MHARVTAILVARNGAKHLERTLAALNGQTRQPDVVITVDCGSTDATAALLAAYGPTHFISADSDLTFGEAIAAAVRVTAPPESDGEMLWLLAQDSAPEPGALGALLGELEIAPSVAVAGPKVMDWHARDYIHQFGQSMTPGGATVTLVESELDQGQHDGMSDVLAVSAGGMLVRHSVWQRLGGFDPALPSADDSLDFCVRVRMAGYRVSVVAASRIASAGDGVAGPSGSSRGRARRKRVRAVRAAQLHRRLVYSPRWMIPVHWLGLVPLAVFRSVGQLLQKEPGAVVGEFSAAFAAAFSGIRVSAARRRFAATRTLGWGSIASLRVSSGEVRRRHALKREASLTGARGDRPEIRFFSGGGAWTVIAAAVAGVAILAPLLGARTLTGGGLLPLSGTPAELWAGVGYGWRDIGLGFVGAADPFAAVLAILGSLTFWSPSFALVLLYFLALPLSALGAWLAASRLSHRASIRAVAAALWLLAPTFLSALAAGRPAAILVHLLLPWLFFAGYAAARSWSASASAALLFAAIVACAPSLAPALLVAWLVSILASGRAVMRYLGIPLPAVALAAPLVWDQGLRGNWLALLADPGAPVPSAGVSVWQLMLGFPTGELGGWTPLLEMLGLPGVHASILVPVLLIPLALLAVASLFLPGARGASFSFLAVLLGLGTAVASTHLLLASIGSQSVSIWPGAGLSVAWIGLVGAVVFALRSMRRFSIAPAVSTVIALVIVAAPLVAALPLGTSVVQEGTDRTQPAFVAAAARTDARVGTLQIVPQPDGGILATIVRGDGATLDDQSTLSSTGGAISASERDLATLAGNLASRSGLDAASGLADFGIRFVLLRPAAVVPTGPGSAASVSSAALETAGRSTTALDGDAALVAVGDTAFGRLWRHDAQPVAGAIGEIPRHAAGPLGLIFALVTAIVIGATVLLSIPAGAGPEAVRQANRDAIRHSVRAGARTKKADARELKRAARAKVSVVADAEPDAGPDPATGSRPDAADDEGSEPDAGASAEESPAERPAEESPAERPAEEGPAEEGPADSAAEPTTPQEEDDGAK</sequence>
<feature type="compositionally biased region" description="Basic and acidic residues" evidence="1">
    <location>
        <begin position="958"/>
        <end position="967"/>
    </location>
</feature>
<evidence type="ECO:0000256" key="2">
    <source>
        <dbReference type="SAM" id="Phobius"/>
    </source>
</evidence>
<feature type="transmembrane region" description="Helical" evidence="2">
    <location>
        <begin position="494"/>
        <end position="511"/>
    </location>
</feature>
<dbReference type="Gene3D" id="3.90.550.10">
    <property type="entry name" value="Spore Coat Polysaccharide Biosynthesis Protein SpsA, Chain A"/>
    <property type="match status" value="1"/>
</dbReference>
<keyword evidence="4" id="KW-1185">Reference proteome</keyword>
<dbReference type="AlphaFoldDB" id="A0A4R8WW63"/>
<dbReference type="Proteomes" id="UP000298412">
    <property type="component" value="Unassembled WGS sequence"/>
</dbReference>
<organism evidence="3 4">
    <name type="scientific">Cryobacterium algoritolerans</name>
    <dbReference type="NCBI Taxonomy" id="1259184"/>
    <lineage>
        <taxon>Bacteria</taxon>
        <taxon>Bacillati</taxon>
        <taxon>Actinomycetota</taxon>
        <taxon>Actinomycetes</taxon>
        <taxon>Micrococcales</taxon>
        <taxon>Microbacteriaceae</taxon>
        <taxon>Cryobacterium</taxon>
    </lineage>
</organism>
<feature type="transmembrane region" description="Helical" evidence="2">
    <location>
        <begin position="625"/>
        <end position="649"/>
    </location>
</feature>
<feature type="transmembrane region" description="Helical" evidence="2">
    <location>
        <begin position="656"/>
        <end position="680"/>
    </location>
</feature>
<accession>A0A4R8WW63</accession>
<dbReference type="InterPro" id="IPR050834">
    <property type="entry name" value="Glycosyltransf_2"/>
</dbReference>
<keyword evidence="3" id="KW-0808">Transferase</keyword>
<feature type="transmembrane region" description="Helical" evidence="2">
    <location>
        <begin position="355"/>
        <end position="379"/>
    </location>
</feature>
<feature type="transmembrane region" description="Helical" evidence="2">
    <location>
        <begin position="438"/>
        <end position="458"/>
    </location>
</feature>
<feature type="transmembrane region" description="Helical" evidence="2">
    <location>
        <begin position="686"/>
        <end position="707"/>
    </location>
</feature>
<feature type="transmembrane region" description="Helical" evidence="2">
    <location>
        <begin position="910"/>
        <end position="930"/>
    </location>
</feature>
<keyword evidence="2" id="KW-0472">Membrane</keyword>
<feature type="transmembrane region" description="Helical" evidence="2">
    <location>
        <begin position="523"/>
        <end position="547"/>
    </location>
</feature>
<protein>
    <submittedName>
        <fullName evidence="3">Glycosyltransferase</fullName>
    </submittedName>
</protein>
<name>A0A4R8WW63_9MICO</name>
<dbReference type="InterPro" id="IPR029044">
    <property type="entry name" value="Nucleotide-diphossugar_trans"/>
</dbReference>
<dbReference type="EMBL" id="SOFP01000013">
    <property type="protein sequence ID" value="TFC19226.1"/>
    <property type="molecule type" value="Genomic_DNA"/>
</dbReference>
<feature type="transmembrane region" description="Helical" evidence="2">
    <location>
        <begin position="719"/>
        <end position="739"/>
    </location>
</feature>
<evidence type="ECO:0000313" key="3">
    <source>
        <dbReference type="EMBL" id="TFC19226.1"/>
    </source>
</evidence>
<evidence type="ECO:0000313" key="4">
    <source>
        <dbReference type="Proteomes" id="UP000298412"/>
    </source>
</evidence>
<feature type="compositionally biased region" description="Basic and acidic residues" evidence="1">
    <location>
        <begin position="1013"/>
        <end position="1028"/>
    </location>
</feature>